<name>A0A1I5C106_9PROT</name>
<keyword evidence="4" id="KW-1133">Transmembrane helix</keyword>
<dbReference type="NCBIfam" id="TIGR02532">
    <property type="entry name" value="IV_pilin_GFxxxE"/>
    <property type="match status" value="1"/>
</dbReference>
<keyword evidence="6" id="KW-1185">Reference proteome</keyword>
<dbReference type="SUPFAM" id="SSF54523">
    <property type="entry name" value="Pili subunits"/>
    <property type="match status" value="1"/>
</dbReference>
<keyword evidence="4" id="KW-0812">Transmembrane</keyword>
<dbReference type="InterPro" id="IPR012902">
    <property type="entry name" value="N_methyl_site"/>
</dbReference>
<dbReference type="InterPro" id="IPR001082">
    <property type="entry name" value="Pilin"/>
</dbReference>
<dbReference type="PANTHER" id="PTHR30093">
    <property type="entry name" value="GENERAL SECRETION PATHWAY PROTEIN G"/>
    <property type="match status" value="1"/>
</dbReference>
<protein>
    <submittedName>
        <fullName evidence="5">Type IV pilus assembly protein PilA</fullName>
    </submittedName>
</protein>
<keyword evidence="2" id="KW-0488">Methylation</keyword>
<dbReference type="AlphaFoldDB" id="A0A1I5C106"/>
<dbReference type="Gene3D" id="3.30.700.10">
    <property type="entry name" value="Glycoprotein, Type 4 Pilin"/>
    <property type="match status" value="1"/>
</dbReference>
<dbReference type="EMBL" id="FOVJ01000003">
    <property type="protein sequence ID" value="SFN80576.1"/>
    <property type="molecule type" value="Genomic_DNA"/>
</dbReference>
<proteinExistence type="inferred from homology"/>
<accession>A0A1I5C106</accession>
<dbReference type="PANTHER" id="PTHR30093:SF34">
    <property type="entry name" value="PREPILIN PEPTIDASE-DEPENDENT PROTEIN D"/>
    <property type="match status" value="1"/>
</dbReference>
<dbReference type="InterPro" id="IPR045584">
    <property type="entry name" value="Pilin-like"/>
</dbReference>
<dbReference type="GO" id="GO:0007155">
    <property type="term" value="P:cell adhesion"/>
    <property type="evidence" value="ECO:0007669"/>
    <property type="project" value="InterPro"/>
</dbReference>
<sequence length="172" mass="18837">MSFKQRRFIGMGRGQRGLTLIEMMMVFAVIGILVTIAIPPAYQFYQDSQAREQVMEAVNLLDSVKAPIAEFYSEKGRWPTEAEFDSLVTVRTGKYVASLTPGTLAKGFQVTAMFRNNGVSPGLLSDGTGRTLVLATKDSLEWICNDNTHPVTGIPDLVAGNVLPQHRPASCK</sequence>
<gene>
    <name evidence="5" type="ORF">SAMN05216386_1910</name>
</gene>
<evidence type="ECO:0000256" key="2">
    <source>
        <dbReference type="ARBA" id="ARBA00022481"/>
    </source>
</evidence>
<dbReference type="Pfam" id="PF07963">
    <property type="entry name" value="N_methyl"/>
    <property type="match status" value="1"/>
</dbReference>
<feature type="transmembrane region" description="Helical" evidence="4">
    <location>
        <begin position="20"/>
        <end position="42"/>
    </location>
</feature>
<reference evidence="6" key="1">
    <citation type="submission" date="2016-10" db="EMBL/GenBank/DDBJ databases">
        <authorList>
            <person name="Varghese N."/>
        </authorList>
    </citation>
    <scope>NUCLEOTIDE SEQUENCE [LARGE SCALE GENOMIC DNA]</scope>
    <source>
        <strain evidence="6">Nsp8</strain>
    </source>
</reference>
<dbReference type="GO" id="GO:0009289">
    <property type="term" value="C:pilus"/>
    <property type="evidence" value="ECO:0007669"/>
    <property type="project" value="InterPro"/>
</dbReference>
<keyword evidence="4" id="KW-0472">Membrane</keyword>
<evidence type="ECO:0000256" key="3">
    <source>
        <dbReference type="RuleBase" id="RU000389"/>
    </source>
</evidence>
<evidence type="ECO:0000313" key="6">
    <source>
        <dbReference type="Proteomes" id="UP000183107"/>
    </source>
</evidence>
<organism evidence="5 6">
    <name type="scientific">Nitrosospira briensis</name>
    <dbReference type="NCBI Taxonomy" id="35799"/>
    <lineage>
        <taxon>Bacteria</taxon>
        <taxon>Pseudomonadati</taxon>
        <taxon>Pseudomonadota</taxon>
        <taxon>Betaproteobacteria</taxon>
        <taxon>Nitrosomonadales</taxon>
        <taxon>Nitrosomonadaceae</taxon>
        <taxon>Nitrosospira</taxon>
    </lineage>
</organism>
<dbReference type="PROSITE" id="PS00409">
    <property type="entry name" value="PROKAR_NTER_METHYL"/>
    <property type="match status" value="1"/>
</dbReference>
<comment type="similarity">
    <text evidence="1 3">Belongs to the N-Me-Phe pilin family.</text>
</comment>
<dbReference type="RefSeq" id="WP_074796946.1">
    <property type="nucleotide sequence ID" value="NZ_FOVJ01000003.1"/>
</dbReference>
<dbReference type="Pfam" id="PF00114">
    <property type="entry name" value="Pilin"/>
    <property type="match status" value="1"/>
</dbReference>
<evidence type="ECO:0000313" key="5">
    <source>
        <dbReference type="EMBL" id="SFN80576.1"/>
    </source>
</evidence>
<keyword evidence="3" id="KW-0281">Fimbrium</keyword>
<dbReference type="Proteomes" id="UP000183107">
    <property type="component" value="Unassembled WGS sequence"/>
</dbReference>
<evidence type="ECO:0000256" key="4">
    <source>
        <dbReference type="SAM" id="Phobius"/>
    </source>
</evidence>
<evidence type="ECO:0000256" key="1">
    <source>
        <dbReference type="ARBA" id="ARBA00005233"/>
    </source>
</evidence>